<reference evidence="3" key="3">
    <citation type="submission" date="2018-07" db="EMBL/GenBank/DDBJ databases">
        <title>WGS assembly of Glycine max.</title>
        <authorList>
            <person name="Schmutz J."/>
            <person name="Cannon S."/>
            <person name="Schlueter J."/>
            <person name="Ma J."/>
            <person name="Mitros T."/>
            <person name="Nelson W."/>
            <person name="Hyten D."/>
            <person name="Song Q."/>
            <person name="Thelen J."/>
            <person name="Cheng J."/>
            <person name="Xu D."/>
            <person name="Hellsten U."/>
            <person name="May G."/>
            <person name="Yu Y."/>
            <person name="Sakurai T."/>
            <person name="Umezawa T."/>
            <person name="Bhattacharyya M."/>
            <person name="Sandhu D."/>
            <person name="Valliyodan B."/>
            <person name="Lindquist E."/>
            <person name="Peto M."/>
            <person name="Grant D."/>
            <person name="Shu S."/>
            <person name="Goodstein D."/>
            <person name="Barry K."/>
            <person name="Futrell-Griggs M."/>
            <person name="Abernathy B."/>
            <person name="Du J."/>
            <person name="Tian Z."/>
            <person name="Zhu L."/>
            <person name="Gill N."/>
            <person name="Joshi T."/>
            <person name="Libault M."/>
            <person name="Sethuraman A."/>
            <person name="Zhang X."/>
            <person name="Shinozaki K."/>
            <person name="Nguyen H."/>
            <person name="Wing R."/>
            <person name="Cregan P."/>
            <person name="Specht J."/>
            <person name="Grimwood J."/>
            <person name="Rokhsar D."/>
            <person name="Stacey G."/>
            <person name="Shoemaker R."/>
            <person name="Jackson S."/>
        </authorList>
    </citation>
    <scope>NUCLEOTIDE SEQUENCE</scope>
    <source>
        <tissue evidence="3">Callus</tissue>
    </source>
</reference>
<reference evidence="3 4" key="1">
    <citation type="journal article" date="2010" name="Nature">
        <title>Genome sequence of the palaeopolyploid soybean.</title>
        <authorList>
            <person name="Schmutz J."/>
            <person name="Cannon S.B."/>
            <person name="Schlueter J."/>
            <person name="Ma J."/>
            <person name="Mitros T."/>
            <person name="Nelson W."/>
            <person name="Hyten D.L."/>
            <person name="Song Q."/>
            <person name="Thelen J.J."/>
            <person name="Cheng J."/>
            <person name="Xu D."/>
            <person name="Hellsten U."/>
            <person name="May G.D."/>
            <person name="Yu Y."/>
            <person name="Sakurai T."/>
            <person name="Umezawa T."/>
            <person name="Bhattacharyya M.K."/>
            <person name="Sandhu D."/>
            <person name="Valliyodan B."/>
            <person name="Lindquist E."/>
            <person name="Peto M."/>
            <person name="Grant D."/>
            <person name="Shu S."/>
            <person name="Goodstein D."/>
            <person name="Barry K."/>
            <person name="Futrell-Griggs M."/>
            <person name="Abernathy B."/>
            <person name="Du J."/>
            <person name="Tian Z."/>
            <person name="Zhu L."/>
            <person name="Gill N."/>
            <person name="Joshi T."/>
            <person name="Libault M."/>
            <person name="Sethuraman A."/>
            <person name="Zhang X.-C."/>
            <person name="Shinozaki K."/>
            <person name="Nguyen H.T."/>
            <person name="Wing R.A."/>
            <person name="Cregan P."/>
            <person name="Specht J."/>
            <person name="Grimwood J."/>
            <person name="Rokhsar D."/>
            <person name="Stacey G."/>
            <person name="Shoemaker R.C."/>
            <person name="Jackson S.A."/>
        </authorList>
    </citation>
    <scope>NUCLEOTIDE SEQUENCE [LARGE SCALE GENOMIC DNA]</scope>
    <source>
        <strain evidence="4">cv. Williams 82</strain>
        <tissue evidence="3">Callus</tissue>
    </source>
</reference>
<evidence type="ECO:0000313" key="3">
    <source>
        <dbReference type="EMBL" id="KRH07275.1"/>
    </source>
</evidence>
<proteinExistence type="predicted"/>
<feature type="compositionally biased region" description="Basic and acidic residues" evidence="1">
    <location>
        <begin position="9"/>
        <end position="20"/>
    </location>
</feature>
<protein>
    <recommendedName>
        <fullName evidence="2">Senescence domain-containing protein</fullName>
    </recommendedName>
</protein>
<reference evidence="4" key="2">
    <citation type="submission" date="2018-02" db="UniProtKB">
        <authorList>
            <consortium name="EnsemblPlants"/>
        </authorList>
    </citation>
    <scope>IDENTIFICATION</scope>
    <source>
        <strain evidence="4">Williams 82</strain>
    </source>
</reference>
<accession>I1MM12</accession>
<feature type="region of interest" description="Disordered" evidence="1">
    <location>
        <begin position="1"/>
        <end position="40"/>
    </location>
</feature>
<dbReference type="eggNOG" id="ENOG502QU8I">
    <property type="taxonomic scope" value="Eukaryota"/>
</dbReference>
<feature type="domain" description="Senescence" evidence="2">
    <location>
        <begin position="194"/>
        <end position="376"/>
    </location>
</feature>
<dbReference type="PANTHER" id="PTHR21068">
    <property type="entry name" value="SPARTIN"/>
    <property type="match status" value="1"/>
</dbReference>
<dbReference type="Pfam" id="PF06911">
    <property type="entry name" value="Senescence"/>
    <property type="match status" value="1"/>
</dbReference>
<dbReference type="EMBL" id="CM000849">
    <property type="protein sequence ID" value="KRH07275.1"/>
    <property type="molecule type" value="Genomic_DNA"/>
</dbReference>
<dbReference type="Proteomes" id="UP000008827">
    <property type="component" value="Chromosome 16"/>
</dbReference>
<dbReference type="OrthoDB" id="1719420at2759"/>
<dbReference type="InterPro" id="IPR045036">
    <property type="entry name" value="Spartin-like"/>
</dbReference>
<dbReference type="GO" id="GO:0005886">
    <property type="term" value="C:plasma membrane"/>
    <property type="evidence" value="ECO:0000318"/>
    <property type="project" value="GO_Central"/>
</dbReference>
<dbReference type="PANTHER" id="PTHR21068:SF32">
    <property type="entry name" value="PROTEIN, PUTATIVE-RELATED"/>
    <property type="match status" value="1"/>
</dbReference>
<keyword evidence="5" id="KW-1185">Reference proteome</keyword>
<dbReference type="HOGENOM" id="CLU_034602_0_0_1"/>
<evidence type="ECO:0000256" key="1">
    <source>
        <dbReference type="SAM" id="MobiDB-lite"/>
    </source>
</evidence>
<name>I1MM12_SOYBN</name>
<sequence length="399" mass="43623">MPINIQSSPKKEQGKNRTETEMGCNSSKAEPPPLENTMHHHHHADVAEFQKPKTLKEEVVLQIPGCKVHLMDQGEALELAQGHFTIMKIMEQNVALATIIKVGNSVQWPLTKDEPVVKVDALHYLFSLPVKDGGEPLSYGVTFPEQCYGNMEMLDSFLKDHSCFSGLERNKKSDLKWEEFAPRVEDYNHFLARAIAGGTGQIVKGIFLCSNAYTNQVQKGGETILNTAAEKNNGGMVTESMNHRSDATKNNATNDNLKRVRKLTNMTERLTKSLLDGVGIMSGSVMTPVLKSQPGQAFLNMLPGEVLLASLDAVNRVFEAAEAAEKQTFSATSQAATRMVSNRFGEEAGEATEHVFATAGHAVNTAWNVSKIRKAINPASSANAAGALRNSAKNRNVIY</sequence>
<organism evidence="3">
    <name type="scientific">Glycine max</name>
    <name type="common">Soybean</name>
    <name type="synonym">Glycine hispida</name>
    <dbReference type="NCBI Taxonomy" id="3847"/>
    <lineage>
        <taxon>Eukaryota</taxon>
        <taxon>Viridiplantae</taxon>
        <taxon>Streptophyta</taxon>
        <taxon>Embryophyta</taxon>
        <taxon>Tracheophyta</taxon>
        <taxon>Spermatophyta</taxon>
        <taxon>Magnoliopsida</taxon>
        <taxon>eudicotyledons</taxon>
        <taxon>Gunneridae</taxon>
        <taxon>Pentapetalae</taxon>
        <taxon>rosids</taxon>
        <taxon>fabids</taxon>
        <taxon>Fabales</taxon>
        <taxon>Fabaceae</taxon>
        <taxon>Papilionoideae</taxon>
        <taxon>50 kb inversion clade</taxon>
        <taxon>NPAAA clade</taxon>
        <taxon>indigoferoid/millettioid clade</taxon>
        <taxon>Phaseoleae</taxon>
        <taxon>Glycine</taxon>
        <taxon>Glycine subgen. Soja</taxon>
    </lineage>
</organism>
<dbReference type="EnsemblPlants" id="KRH07275">
    <property type="protein sequence ID" value="KRH07275"/>
    <property type="gene ID" value="GLYMA_16G078200"/>
</dbReference>
<dbReference type="OMA" id="KECYGNM"/>
<gene>
    <name evidence="4" type="primary">LOC100784641</name>
    <name evidence="3" type="ORF">GLYMA_16G078200</name>
</gene>
<dbReference type="AlphaFoldDB" id="I1MM12"/>
<dbReference type="Gramene" id="KRH07275">
    <property type="protein sequence ID" value="KRH07275"/>
    <property type="gene ID" value="GLYMA_16G078200"/>
</dbReference>
<dbReference type="InterPro" id="IPR009686">
    <property type="entry name" value="Senescence/spartin_C"/>
</dbReference>
<dbReference type="GeneID" id="100784641"/>
<evidence type="ECO:0000259" key="2">
    <source>
        <dbReference type="Pfam" id="PF06911"/>
    </source>
</evidence>
<evidence type="ECO:0000313" key="5">
    <source>
        <dbReference type="Proteomes" id="UP000008827"/>
    </source>
</evidence>
<dbReference type="RefSeq" id="XP_003547745.1">
    <property type="nucleotide sequence ID" value="XM_003547697.4"/>
</dbReference>
<dbReference type="PaxDb" id="3847-GLYMA16G08490.1"/>
<evidence type="ECO:0000313" key="4">
    <source>
        <dbReference type="EnsemblPlants" id="KRH07275"/>
    </source>
</evidence>
<dbReference type="KEGG" id="gmx:100784641"/>